<organism evidence="1 2">
    <name type="scientific">Eragrostis curvula</name>
    <name type="common">weeping love grass</name>
    <dbReference type="NCBI Taxonomy" id="38414"/>
    <lineage>
        <taxon>Eukaryota</taxon>
        <taxon>Viridiplantae</taxon>
        <taxon>Streptophyta</taxon>
        <taxon>Embryophyta</taxon>
        <taxon>Tracheophyta</taxon>
        <taxon>Spermatophyta</taxon>
        <taxon>Magnoliopsida</taxon>
        <taxon>Liliopsida</taxon>
        <taxon>Poales</taxon>
        <taxon>Poaceae</taxon>
        <taxon>PACMAD clade</taxon>
        <taxon>Chloridoideae</taxon>
        <taxon>Eragrostideae</taxon>
        <taxon>Eragrostidinae</taxon>
        <taxon>Eragrostis</taxon>
    </lineage>
</organism>
<dbReference type="Gramene" id="TVU12490">
    <property type="protein sequence ID" value="TVU12490"/>
    <property type="gene ID" value="EJB05_46140"/>
</dbReference>
<feature type="non-terminal residue" evidence="1">
    <location>
        <position position="1"/>
    </location>
</feature>
<reference evidence="1 2" key="1">
    <citation type="journal article" date="2019" name="Sci. Rep.">
        <title>A high-quality genome of Eragrostis curvula grass provides insights into Poaceae evolution and supports new strategies to enhance forage quality.</title>
        <authorList>
            <person name="Carballo J."/>
            <person name="Santos B.A.C.M."/>
            <person name="Zappacosta D."/>
            <person name="Garbus I."/>
            <person name="Selva J.P."/>
            <person name="Gallo C.A."/>
            <person name="Diaz A."/>
            <person name="Albertini E."/>
            <person name="Caccamo M."/>
            <person name="Echenique V."/>
        </authorList>
    </citation>
    <scope>NUCLEOTIDE SEQUENCE [LARGE SCALE GENOMIC DNA]</scope>
    <source>
        <strain evidence="2">cv. Victoria</strain>
        <tissue evidence="1">Leaf</tissue>
    </source>
</reference>
<protein>
    <submittedName>
        <fullName evidence="1">Uncharacterized protein</fullName>
    </submittedName>
</protein>
<proteinExistence type="predicted"/>
<evidence type="ECO:0000313" key="2">
    <source>
        <dbReference type="Proteomes" id="UP000324897"/>
    </source>
</evidence>
<comment type="caution">
    <text evidence="1">The sequence shown here is derived from an EMBL/GenBank/DDBJ whole genome shotgun (WGS) entry which is preliminary data.</text>
</comment>
<dbReference type="Proteomes" id="UP000324897">
    <property type="component" value="Chromosome 3"/>
</dbReference>
<dbReference type="EMBL" id="RWGY01000039">
    <property type="protein sequence ID" value="TVU12490.1"/>
    <property type="molecule type" value="Genomic_DNA"/>
</dbReference>
<evidence type="ECO:0000313" key="1">
    <source>
        <dbReference type="EMBL" id="TVU12490.1"/>
    </source>
</evidence>
<sequence>MLTLWENGNTTYTSARGAYLTDSVPPNSSRCVHCGPHSCQLGRPRVKEPDALDLQEAGRVPAPLEASVALTRSRSQYLFKPLLRHALSVPRDELKLPALFSAADRNPRTERRKRGVDLESKSFGIHGRCEFFGLELFNPGCNEAPSRGLRPTSCIICIRGRSVSAFDLEVAKGTVARGTKPCNNYFTKESSSSVANQLRLSLLHGDALDFVRRANNDTGIYNIVAGSLKITMQEAERLMEWWSNQPGFVRANRSEPCDVNQITFC</sequence>
<keyword evidence="2" id="KW-1185">Reference proteome</keyword>
<accession>A0A5J9TMD7</accession>
<name>A0A5J9TMD7_9POAL</name>
<dbReference type="AlphaFoldDB" id="A0A5J9TMD7"/>
<gene>
    <name evidence="1" type="ORF">EJB05_46140</name>
</gene>